<dbReference type="SUPFAM" id="SSF57667">
    <property type="entry name" value="beta-beta-alpha zinc fingers"/>
    <property type="match status" value="3"/>
</dbReference>
<evidence type="ECO:0000256" key="9">
    <source>
        <dbReference type="PROSITE-ProRule" id="PRU00042"/>
    </source>
</evidence>
<dbReference type="SMART" id="SM00355">
    <property type="entry name" value="ZnF_C2H2"/>
    <property type="match status" value="4"/>
</dbReference>
<dbReference type="Gene3D" id="3.30.160.60">
    <property type="entry name" value="Classic Zinc Finger"/>
    <property type="match status" value="3"/>
</dbReference>
<dbReference type="GO" id="GO:0000978">
    <property type="term" value="F:RNA polymerase II cis-regulatory region sequence-specific DNA binding"/>
    <property type="evidence" value="ECO:0007669"/>
    <property type="project" value="TreeGrafter"/>
</dbReference>
<dbReference type="PANTHER" id="PTHR24388:SF37">
    <property type="entry name" value="ZINC FINGER PROTEIN SNAI1"/>
    <property type="match status" value="1"/>
</dbReference>
<evidence type="ECO:0000256" key="2">
    <source>
        <dbReference type="ARBA" id="ARBA00022723"/>
    </source>
</evidence>
<dbReference type="PROSITE" id="PS50157">
    <property type="entry name" value="ZINC_FINGER_C2H2_2"/>
    <property type="match status" value="4"/>
</dbReference>
<comment type="subcellular location">
    <subcellularLocation>
        <location evidence="1">Nucleus</location>
    </subcellularLocation>
</comment>
<dbReference type="OrthoDB" id="5428132at2759"/>
<feature type="domain" description="C2H2-type" evidence="11">
    <location>
        <begin position="131"/>
        <end position="154"/>
    </location>
</feature>
<proteinExistence type="inferred from homology"/>
<protein>
    <recommendedName>
        <fullName evidence="11">C2H2-type domain-containing protein</fullName>
    </recommendedName>
</protein>
<evidence type="ECO:0000256" key="5">
    <source>
        <dbReference type="ARBA" id="ARBA00022833"/>
    </source>
</evidence>
<feature type="domain" description="C2H2-type" evidence="11">
    <location>
        <begin position="185"/>
        <end position="212"/>
    </location>
</feature>
<dbReference type="GO" id="GO:0008270">
    <property type="term" value="F:zinc ion binding"/>
    <property type="evidence" value="ECO:0007669"/>
    <property type="project" value="UniProtKB-KW"/>
</dbReference>
<evidence type="ECO:0000256" key="10">
    <source>
        <dbReference type="SAM" id="MobiDB-lite"/>
    </source>
</evidence>
<dbReference type="GeneTree" id="ENSGT00940000154681"/>
<evidence type="ECO:0000259" key="11">
    <source>
        <dbReference type="PROSITE" id="PS50157"/>
    </source>
</evidence>
<dbReference type="GO" id="GO:0000981">
    <property type="term" value="F:DNA-binding transcription factor activity, RNA polymerase II-specific"/>
    <property type="evidence" value="ECO:0007669"/>
    <property type="project" value="TreeGrafter"/>
</dbReference>
<reference evidence="12" key="2">
    <citation type="submission" date="2025-08" db="UniProtKB">
        <authorList>
            <consortium name="Ensembl"/>
        </authorList>
    </citation>
    <scope>IDENTIFICATION</scope>
</reference>
<dbReference type="PROSITE" id="PS00028">
    <property type="entry name" value="ZINC_FINGER_C2H2_1"/>
    <property type="match status" value="3"/>
</dbReference>
<keyword evidence="2" id="KW-0479">Metal-binding</keyword>
<evidence type="ECO:0000313" key="13">
    <source>
        <dbReference type="Proteomes" id="UP000694397"/>
    </source>
</evidence>
<keyword evidence="5" id="KW-0862">Zinc</keyword>
<dbReference type="Proteomes" id="UP000694397">
    <property type="component" value="Chromosome 5"/>
</dbReference>
<dbReference type="InterPro" id="IPR013087">
    <property type="entry name" value="Znf_C2H2_type"/>
</dbReference>
<feature type="compositionally biased region" description="Low complexity" evidence="10">
    <location>
        <begin position="83"/>
        <end position="103"/>
    </location>
</feature>
<dbReference type="Pfam" id="PF00096">
    <property type="entry name" value="zf-C2H2"/>
    <property type="match status" value="4"/>
</dbReference>
<dbReference type="FunFam" id="3.30.160.60:FF:000693">
    <property type="entry name" value="Snail family zinc finger 1a"/>
    <property type="match status" value="1"/>
</dbReference>
<keyword evidence="3" id="KW-0677">Repeat</keyword>
<evidence type="ECO:0000256" key="6">
    <source>
        <dbReference type="ARBA" id="ARBA00023125"/>
    </source>
</evidence>
<dbReference type="GO" id="GO:0005634">
    <property type="term" value="C:nucleus"/>
    <property type="evidence" value="ECO:0007669"/>
    <property type="project" value="UniProtKB-SubCell"/>
</dbReference>
<organism evidence="12 13">
    <name type="scientific">Scleropages formosus</name>
    <name type="common">Asian bonytongue</name>
    <name type="synonym">Osteoglossum formosum</name>
    <dbReference type="NCBI Taxonomy" id="113540"/>
    <lineage>
        <taxon>Eukaryota</taxon>
        <taxon>Metazoa</taxon>
        <taxon>Chordata</taxon>
        <taxon>Craniata</taxon>
        <taxon>Vertebrata</taxon>
        <taxon>Euteleostomi</taxon>
        <taxon>Actinopterygii</taxon>
        <taxon>Neopterygii</taxon>
        <taxon>Teleostei</taxon>
        <taxon>Osteoglossocephala</taxon>
        <taxon>Osteoglossomorpha</taxon>
        <taxon>Osteoglossiformes</taxon>
        <taxon>Osteoglossidae</taxon>
        <taxon>Scleropages</taxon>
    </lineage>
</organism>
<evidence type="ECO:0000256" key="8">
    <source>
        <dbReference type="ARBA" id="ARBA00037948"/>
    </source>
</evidence>
<dbReference type="Ensembl" id="ENSSFOT00015033540.2">
    <property type="protein sequence ID" value="ENSSFOP00015033176.2"/>
    <property type="gene ID" value="ENSSFOG00015021176.2"/>
</dbReference>
<feature type="region of interest" description="Disordered" evidence="10">
    <location>
        <begin position="81"/>
        <end position="127"/>
    </location>
</feature>
<evidence type="ECO:0000256" key="3">
    <source>
        <dbReference type="ARBA" id="ARBA00022737"/>
    </source>
</evidence>
<evidence type="ECO:0000313" key="12">
    <source>
        <dbReference type="Ensembl" id="ENSSFOP00015033176.2"/>
    </source>
</evidence>
<reference evidence="12 13" key="1">
    <citation type="submission" date="2019-04" db="EMBL/GenBank/DDBJ databases">
        <authorList>
            <consortium name="Wellcome Sanger Institute Data Sharing"/>
        </authorList>
    </citation>
    <scope>NUCLEOTIDE SEQUENCE [LARGE SCALE GENOMIC DNA]</scope>
</reference>
<evidence type="ECO:0000256" key="7">
    <source>
        <dbReference type="ARBA" id="ARBA00023242"/>
    </source>
</evidence>
<keyword evidence="13" id="KW-1185">Reference proteome</keyword>
<reference evidence="12" key="3">
    <citation type="submission" date="2025-09" db="UniProtKB">
        <authorList>
            <consortium name="Ensembl"/>
        </authorList>
    </citation>
    <scope>IDENTIFICATION</scope>
</reference>
<feature type="domain" description="C2H2-type" evidence="11">
    <location>
        <begin position="157"/>
        <end position="184"/>
    </location>
</feature>
<dbReference type="InterPro" id="IPR036236">
    <property type="entry name" value="Znf_C2H2_sf"/>
</dbReference>
<dbReference type="FunFam" id="3.30.160.60:FF:000942">
    <property type="entry name" value="Snail zinc finger protein"/>
    <property type="match status" value="1"/>
</dbReference>
<keyword evidence="6" id="KW-0238">DNA-binding</keyword>
<evidence type="ECO:0000256" key="4">
    <source>
        <dbReference type="ARBA" id="ARBA00022771"/>
    </source>
</evidence>
<feature type="domain" description="C2H2-type" evidence="11">
    <location>
        <begin position="213"/>
        <end position="231"/>
    </location>
</feature>
<gene>
    <name evidence="12" type="primary">LOC108926419</name>
</gene>
<dbReference type="AlphaFoldDB" id="A0A8C9SA24"/>
<comment type="similarity">
    <text evidence="8">Belongs to the snail C2H2-type zinc-finger protein family.</text>
</comment>
<evidence type="ECO:0000256" key="1">
    <source>
        <dbReference type="ARBA" id="ARBA00004123"/>
    </source>
</evidence>
<dbReference type="PANTHER" id="PTHR24388">
    <property type="entry name" value="ZINC FINGER PROTEIN"/>
    <property type="match status" value="1"/>
</dbReference>
<sequence length="241" mass="26761">MPRCFLVKKNFNRKKPKYKEMGGEAERALLRTWAIRTRVRFTDPIPAAFSFLEILPGEMFPPMEHIAVGLLWDLYAPSMAKPPSTSSSPSSSSEQQEGGSTSDPPSPEPPRRSKGRRGTKTSPPGASLTSFPCTQCSAECRSASALKVHIRSHSLPCVCPTCGKGFSRPWLLRGHIRTHTGERPFSCPQCNRAFADRSNLRAHLQTHEEVKRYQCDSCSRTFSRASLLRKHVVSGCTGRSV</sequence>
<keyword evidence="7" id="KW-0539">Nucleus</keyword>
<keyword evidence="4 9" id="KW-0863">Zinc-finger</keyword>
<accession>A0A8C9SA24</accession>
<name>A0A8C9SA24_SCLFO</name>
<dbReference type="InterPro" id="IPR050527">
    <property type="entry name" value="Snail/Krueppel_Znf"/>
</dbReference>